<dbReference type="InterPro" id="IPR001401">
    <property type="entry name" value="Dynamin_GTPase"/>
</dbReference>
<dbReference type="GO" id="GO:0003924">
    <property type="term" value="F:GTPase activity"/>
    <property type="evidence" value="ECO:0007669"/>
    <property type="project" value="InterPro"/>
</dbReference>
<feature type="compositionally biased region" description="Basic and acidic residues" evidence="3">
    <location>
        <begin position="422"/>
        <end position="436"/>
    </location>
</feature>
<dbReference type="PROSITE" id="PS51388">
    <property type="entry name" value="GED"/>
    <property type="match status" value="1"/>
</dbReference>
<dbReference type="GO" id="GO:0008017">
    <property type="term" value="F:microtubule binding"/>
    <property type="evidence" value="ECO:0007669"/>
    <property type="project" value="TreeGrafter"/>
</dbReference>
<feature type="region of interest" description="Disordered" evidence="3">
    <location>
        <begin position="1"/>
        <end position="25"/>
    </location>
</feature>
<evidence type="ECO:0000256" key="2">
    <source>
        <dbReference type="ARBA" id="ARBA00023134"/>
    </source>
</evidence>
<evidence type="ECO:0000313" key="6">
    <source>
        <dbReference type="EMBL" id="OLN97026.1"/>
    </source>
</evidence>
<protein>
    <submittedName>
        <fullName evidence="6">Interferon-induced GTP-binding protein Mx2</fullName>
    </submittedName>
</protein>
<dbReference type="OrthoDB" id="415706at2759"/>
<gene>
    <name evidence="6" type="ORF">CCHL11_02238</name>
</gene>
<evidence type="ECO:0000259" key="5">
    <source>
        <dbReference type="PROSITE" id="PS51718"/>
    </source>
</evidence>
<dbReference type="GO" id="GO:0005525">
    <property type="term" value="F:GTP binding"/>
    <property type="evidence" value="ECO:0007669"/>
    <property type="project" value="InterPro"/>
</dbReference>
<dbReference type="InterPro" id="IPR027417">
    <property type="entry name" value="P-loop_NTPase"/>
</dbReference>
<dbReference type="GO" id="GO:0048312">
    <property type="term" value="P:intracellular distribution of mitochondria"/>
    <property type="evidence" value="ECO:0007669"/>
    <property type="project" value="TreeGrafter"/>
</dbReference>
<dbReference type="GO" id="GO:0006897">
    <property type="term" value="P:endocytosis"/>
    <property type="evidence" value="ECO:0007669"/>
    <property type="project" value="TreeGrafter"/>
</dbReference>
<dbReference type="InterPro" id="IPR045063">
    <property type="entry name" value="Dynamin_N"/>
</dbReference>
<evidence type="ECO:0000256" key="3">
    <source>
        <dbReference type="SAM" id="MobiDB-lite"/>
    </source>
</evidence>
<accession>A0A1Q8S6N0</accession>
<dbReference type="GO" id="GO:0016020">
    <property type="term" value="C:membrane"/>
    <property type="evidence" value="ECO:0007669"/>
    <property type="project" value="TreeGrafter"/>
</dbReference>
<feature type="domain" description="Dynamin-type G" evidence="5">
    <location>
        <begin position="41"/>
        <end position="334"/>
    </location>
</feature>
<dbReference type="Pfam" id="PF00350">
    <property type="entry name" value="Dynamin_N"/>
    <property type="match status" value="1"/>
</dbReference>
<dbReference type="SMART" id="SM00053">
    <property type="entry name" value="DYNc"/>
    <property type="match status" value="1"/>
</dbReference>
<reference evidence="6 7" key="1">
    <citation type="submission" date="2016-11" db="EMBL/GenBank/DDBJ databases">
        <title>Draft Genome Assembly of Colletotrichum chlorophyti a pathogen of herbaceous plants.</title>
        <authorList>
            <person name="Gan P."/>
            <person name="Narusaka M."/>
            <person name="Tsushima A."/>
            <person name="Narusaka Y."/>
            <person name="Takano Y."/>
            <person name="Shirasu K."/>
        </authorList>
    </citation>
    <scope>NUCLEOTIDE SEQUENCE [LARGE SCALE GENOMIC DNA]</scope>
    <source>
        <strain evidence="6 7">NTL11</strain>
    </source>
</reference>
<dbReference type="PRINTS" id="PR00195">
    <property type="entry name" value="DYNAMIN"/>
</dbReference>
<keyword evidence="1" id="KW-0547">Nucleotide-binding</keyword>
<dbReference type="AlphaFoldDB" id="A0A1Q8S6N0"/>
<dbReference type="InterPro" id="IPR022812">
    <property type="entry name" value="Dynamin"/>
</dbReference>
<dbReference type="GO" id="GO:0016559">
    <property type="term" value="P:peroxisome fission"/>
    <property type="evidence" value="ECO:0007669"/>
    <property type="project" value="TreeGrafter"/>
</dbReference>
<dbReference type="CDD" id="cd08771">
    <property type="entry name" value="DLP_1"/>
    <property type="match status" value="1"/>
</dbReference>
<dbReference type="PANTHER" id="PTHR11566">
    <property type="entry name" value="DYNAMIN"/>
    <property type="match status" value="1"/>
</dbReference>
<evidence type="ECO:0000313" key="7">
    <source>
        <dbReference type="Proteomes" id="UP000186583"/>
    </source>
</evidence>
<organism evidence="6 7">
    <name type="scientific">Colletotrichum chlorophyti</name>
    <dbReference type="NCBI Taxonomy" id="708187"/>
    <lineage>
        <taxon>Eukaryota</taxon>
        <taxon>Fungi</taxon>
        <taxon>Dikarya</taxon>
        <taxon>Ascomycota</taxon>
        <taxon>Pezizomycotina</taxon>
        <taxon>Sordariomycetes</taxon>
        <taxon>Hypocreomycetidae</taxon>
        <taxon>Glomerellales</taxon>
        <taxon>Glomerellaceae</taxon>
        <taxon>Colletotrichum</taxon>
    </lineage>
</organism>
<feature type="domain" description="GED" evidence="4">
    <location>
        <begin position="625"/>
        <end position="710"/>
    </location>
</feature>
<dbReference type="STRING" id="708187.A0A1Q8S6N0"/>
<dbReference type="GO" id="GO:0005874">
    <property type="term" value="C:microtubule"/>
    <property type="evidence" value="ECO:0007669"/>
    <property type="project" value="TreeGrafter"/>
</dbReference>
<evidence type="ECO:0000259" key="4">
    <source>
        <dbReference type="PROSITE" id="PS51388"/>
    </source>
</evidence>
<dbReference type="Gene3D" id="1.20.120.1240">
    <property type="entry name" value="Dynamin, middle domain"/>
    <property type="match status" value="1"/>
</dbReference>
<sequence>MTMTTPSPDRPPGLPVRLQSNKSSERLSQIDKLRANGISDLIDLPQLVVCGDQSVGKSSVLEGITGIPFPRKDGLCTRFPTEIILRHSSAPFKANATIRPHNSREASSQKVLQKYQHEMQEDLSDLPVVIEQVSRLIGVRGFSNFADAPAFASDALRIEVTGSIGMQLSVVDLPGLITVSNEEQSETDVEAVHNMVRDYLANSRTIILAVVQASNDVANQGIVRIAREYDADGRRTVGIITKPDLINDGAEAKVALIAKNLDSIKLKLGFFLLKNPSPSDLKAGRGVRRSQLEMAYFSTPTWKAENLDMSRVGVDKLRIFLQDLLDTHIETELPKVRDEIKRLLADKEEQLKAMGPERRKASDVRLFMTEISMRFYQLCQAALQGNYDQTEGHFFSERDICRLRATVHKRNSRFSDDVRTKGEKRTIRYGDPHAESDSDSTNEVSGQLRVTEDDMMTWVQQTYLKTRGRELPGNYNNVLLSELFHEQSSPWRNIAEQHVSTVLEDVSLWVEEAIDNLVHEERLRREVFVLCNERLGASRTRAFEELNKILSDENKHPITYNHYYTDNIQKARHDSQKQAVRQALRMATAEDWKGKCHISNLPEDMDRLLNSLQLRICVDMERQACNEALAGLKAYYKVAMKTFVDNVCRQVIERHIMTPLPETFSPTTIAHFSEAELLRIGSEQDTELARRSKLDVAAQGLRRSLQDLQA</sequence>
<dbReference type="InterPro" id="IPR000375">
    <property type="entry name" value="Dynamin_stalk"/>
</dbReference>
<proteinExistence type="predicted"/>
<dbReference type="FunFam" id="3.40.50.300:FF:001425">
    <property type="entry name" value="Dynamin GTPase, putative"/>
    <property type="match status" value="1"/>
</dbReference>
<dbReference type="GO" id="GO:0005739">
    <property type="term" value="C:mitochondrion"/>
    <property type="evidence" value="ECO:0007669"/>
    <property type="project" value="TreeGrafter"/>
</dbReference>
<dbReference type="InterPro" id="IPR030381">
    <property type="entry name" value="G_DYNAMIN_dom"/>
</dbReference>
<dbReference type="Proteomes" id="UP000186583">
    <property type="component" value="Unassembled WGS sequence"/>
</dbReference>
<dbReference type="InterPro" id="IPR020850">
    <property type="entry name" value="GED_dom"/>
</dbReference>
<dbReference type="EMBL" id="MPGH01000011">
    <property type="protein sequence ID" value="OLN97026.1"/>
    <property type="molecule type" value="Genomic_DNA"/>
</dbReference>
<dbReference type="PROSITE" id="PS51718">
    <property type="entry name" value="G_DYNAMIN_2"/>
    <property type="match status" value="1"/>
</dbReference>
<keyword evidence="7" id="KW-1185">Reference proteome</keyword>
<dbReference type="Gene3D" id="3.40.50.300">
    <property type="entry name" value="P-loop containing nucleotide triphosphate hydrolases"/>
    <property type="match status" value="1"/>
</dbReference>
<dbReference type="GO" id="GO:0000266">
    <property type="term" value="P:mitochondrial fission"/>
    <property type="evidence" value="ECO:0007669"/>
    <property type="project" value="TreeGrafter"/>
</dbReference>
<dbReference type="Pfam" id="PF01031">
    <property type="entry name" value="Dynamin_M"/>
    <property type="match status" value="1"/>
</dbReference>
<evidence type="ECO:0000256" key="1">
    <source>
        <dbReference type="ARBA" id="ARBA00022741"/>
    </source>
</evidence>
<keyword evidence="2" id="KW-0342">GTP-binding</keyword>
<dbReference type="PANTHER" id="PTHR11566:SF21">
    <property type="entry name" value="DYNAMIN RELATED PROTEIN 1, ISOFORM A"/>
    <property type="match status" value="1"/>
</dbReference>
<dbReference type="SUPFAM" id="SSF52540">
    <property type="entry name" value="P-loop containing nucleoside triphosphate hydrolases"/>
    <property type="match status" value="1"/>
</dbReference>
<feature type="region of interest" description="Disordered" evidence="3">
    <location>
        <begin position="422"/>
        <end position="443"/>
    </location>
</feature>
<comment type="caution">
    <text evidence="6">The sequence shown here is derived from an EMBL/GenBank/DDBJ whole genome shotgun (WGS) entry which is preliminary data.</text>
</comment>
<name>A0A1Q8S6N0_9PEZI</name>